<accession>A0AAV4XPA0</accession>
<evidence type="ECO:0000313" key="2">
    <source>
        <dbReference type="Proteomes" id="UP001054945"/>
    </source>
</evidence>
<sequence>MVMVDSFPFNDFHADLCDFVPEVVAQNKVLKSLNPKMTLKDARKKLNLLAEAGPKRVKENILALSSKEDKYLVTRIRKCVSWAMTSPCLLQRMIQFVSQTKEQGPRYNQSYIIETR</sequence>
<proteinExistence type="predicted"/>
<name>A0AAV4XPA0_CAEEX</name>
<evidence type="ECO:0000313" key="1">
    <source>
        <dbReference type="EMBL" id="GIY96437.1"/>
    </source>
</evidence>
<comment type="caution">
    <text evidence="1">The sequence shown here is derived from an EMBL/GenBank/DDBJ whole genome shotgun (WGS) entry which is preliminary data.</text>
</comment>
<dbReference type="AlphaFoldDB" id="A0AAV4XPA0"/>
<dbReference type="Proteomes" id="UP001054945">
    <property type="component" value="Unassembled WGS sequence"/>
</dbReference>
<gene>
    <name evidence="1" type="ORF">CEXT_707361</name>
</gene>
<dbReference type="EMBL" id="BPLR01018047">
    <property type="protein sequence ID" value="GIY96437.1"/>
    <property type="molecule type" value="Genomic_DNA"/>
</dbReference>
<protein>
    <submittedName>
        <fullName evidence="1">Uncharacterized protein</fullName>
    </submittedName>
</protein>
<keyword evidence="2" id="KW-1185">Reference proteome</keyword>
<organism evidence="1 2">
    <name type="scientific">Caerostris extrusa</name>
    <name type="common">Bark spider</name>
    <name type="synonym">Caerostris bankana</name>
    <dbReference type="NCBI Taxonomy" id="172846"/>
    <lineage>
        <taxon>Eukaryota</taxon>
        <taxon>Metazoa</taxon>
        <taxon>Ecdysozoa</taxon>
        <taxon>Arthropoda</taxon>
        <taxon>Chelicerata</taxon>
        <taxon>Arachnida</taxon>
        <taxon>Araneae</taxon>
        <taxon>Araneomorphae</taxon>
        <taxon>Entelegynae</taxon>
        <taxon>Araneoidea</taxon>
        <taxon>Araneidae</taxon>
        <taxon>Caerostris</taxon>
    </lineage>
</organism>
<reference evidence="1 2" key="1">
    <citation type="submission" date="2021-06" db="EMBL/GenBank/DDBJ databases">
        <title>Caerostris extrusa draft genome.</title>
        <authorList>
            <person name="Kono N."/>
            <person name="Arakawa K."/>
        </authorList>
    </citation>
    <scope>NUCLEOTIDE SEQUENCE [LARGE SCALE GENOMIC DNA]</scope>
</reference>